<dbReference type="EMBL" id="JXXR01000001">
    <property type="protein sequence ID" value="KJY77874.1"/>
    <property type="molecule type" value="Genomic_DNA"/>
</dbReference>
<reference evidence="1" key="1">
    <citation type="journal article" date="2015" name="BMC Genomics">
        <title>Genome mining reveals unlocked bioactive potential of marine Gram-negative bacteria.</title>
        <authorList>
            <person name="Machado H."/>
            <person name="Sonnenschein E.C."/>
            <person name="Melchiorsen J."/>
            <person name="Gram L."/>
        </authorList>
    </citation>
    <scope>NUCLEOTIDE SEQUENCE</scope>
    <source>
        <strain evidence="1">S2052</strain>
    </source>
</reference>
<protein>
    <submittedName>
        <fullName evidence="1">Uncharacterized protein</fullName>
    </submittedName>
</protein>
<comment type="caution">
    <text evidence="1">The sequence shown here is derived from an EMBL/GenBank/DDBJ whole genome shotgun (WGS) entry which is preliminary data.</text>
</comment>
<proteinExistence type="predicted"/>
<evidence type="ECO:0000313" key="1">
    <source>
        <dbReference type="EMBL" id="KJY77874.1"/>
    </source>
</evidence>
<sequence length="153" mass="18288">MTDLDIEFEHIFLEVKAERWHSIERFYFSYFCFRENYLTKKGKPDWELARQRCPRSRSLTIIKHAELEPLVPHEVITGEIKRYWRDGLLTPRTLRRILDSLLYYATITKAEKNVLKQAGLLNAMPAFWYQSKDKSPISRFTAANIEMQDQSRD</sequence>
<gene>
    <name evidence="1" type="ORF">TW71_02245</name>
</gene>
<organism evidence="1">
    <name type="scientific">Vibrio coralliilyticus</name>
    <dbReference type="NCBI Taxonomy" id="190893"/>
    <lineage>
        <taxon>Bacteria</taxon>
        <taxon>Pseudomonadati</taxon>
        <taxon>Pseudomonadota</taxon>
        <taxon>Gammaproteobacteria</taxon>
        <taxon>Vibrionales</taxon>
        <taxon>Vibrionaceae</taxon>
        <taxon>Vibrio</taxon>
    </lineage>
</organism>
<dbReference type="RefSeq" id="WP_045984847.1">
    <property type="nucleotide sequence ID" value="NZ_CP063051.1"/>
</dbReference>
<dbReference type="AlphaFoldDB" id="A0A837GCT0"/>
<name>A0A837GCT0_9VIBR</name>
<accession>A0A837GCT0</accession>